<dbReference type="Proteomes" id="UP000284361">
    <property type="component" value="Unassembled WGS sequence"/>
</dbReference>
<evidence type="ECO:0000313" key="1">
    <source>
        <dbReference type="EMBL" id="RGM33369.1"/>
    </source>
</evidence>
<name>A0A3E4VTW1_9BACT</name>
<comment type="caution">
    <text evidence="1">The sequence shown here is derived from an EMBL/GenBank/DDBJ whole genome shotgun (WGS) entry which is preliminary data.</text>
</comment>
<dbReference type="EMBL" id="QSJG01000012">
    <property type="protein sequence ID" value="RHD54689.1"/>
    <property type="molecule type" value="Genomic_DNA"/>
</dbReference>
<protein>
    <submittedName>
        <fullName evidence="1">Uncharacterized protein</fullName>
    </submittedName>
</protein>
<sequence length="125" mass="14702">MSFFIFSYSFFAVACVAQHEEDKAIAVSEMCIFKKVLYNIPIDSIDRQIYKASFFNRHRGKYSYCLTIYASNGTISKEGLKNKLDSIVKTITLLMKREDIILYDFQIYYYSENMNTSFHYEIGEN</sequence>
<proteinExistence type="predicted"/>
<evidence type="ECO:0000313" key="3">
    <source>
        <dbReference type="Proteomes" id="UP000260780"/>
    </source>
</evidence>
<evidence type="ECO:0000313" key="2">
    <source>
        <dbReference type="EMBL" id="RHD54689.1"/>
    </source>
</evidence>
<dbReference type="AlphaFoldDB" id="A0A3E4VTW1"/>
<accession>A0A3E4VTW1</accession>
<dbReference type="Proteomes" id="UP000260780">
    <property type="component" value="Unassembled WGS sequence"/>
</dbReference>
<gene>
    <name evidence="2" type="ORF">DW789_07680</name>
    <name evidence="1" type="ORF">DXC17_18035</name>
</gene>
<organism evidence="1 3">
    <name type="scientific">Phocaeicola plebeius</name>
    <dbReference type="NCBI Taxonomy" id="310297"/>
    <lineage>
        <taxon>Bacteria</taxon>
        <taxon>Pseudomonadati</taxon>
        <taxon>Bacteroidota</taxon>
        <taxon>Bacteroidia</taxon>
        <taxon>Bacteroidales</taxon>
        <taxon>Bacteroidaceae</taxon>
        <taxon>Phocaeicola</taxon>
    </lineage>
</organism>
<reference evidence="3 4" key="1">
    <citation type="submission" date="2018-08" db="EMBL/GenBank/DDBJ databases">
        <title>A genome reference for cultivated species of the human gut microbiota.</title>
        <authorList>
            <person name="Zou Y."/>
            <person name="Xue W."/>
            <person name="Luo G."/>
        </authorList>
    </citation>
    <scope>NUCLEOTIDE SEQUENCE [LARGE SCALE GENOMIC DNA]</scope>
    <source>
        <strain evidence="2 4">AM31-10</strain>
        <strain evidence="1 3">OM08-14</strain>
    </source>
</reference>
<dbReference type="EMBL" id="QSTF01000098">
    <property type="protein sequence ID" value="RGM33369.1"/>
    <property type="molecule type" value="Genomic_DNA"/>
</dbReference>
<evidence type="ECO:0000313" key="4">
    <source>
        <dbReference type="Proteomes" id="UP000284361"/>
    </source>
</evidence>